<dbReference type="PANTHER" id="PTHR10520">
    <property type="entry name" value="TRIFUNCTIONAL PURINE BIOSYNTHETIC PROTEIN ADENOSINE-3-RELATED"/>
    <property type="match status" value="1"/>
</dbReference>
<dbReference type="Proteomes" id="UP001579974">
    <property type="component" value="Unassembled WGS sequence"/>
</dbReference>
<evidence type="ECO:0000256" key="8">
    <source>
        <dbReference type="ARBA" id="ARBA00031908"/>
    </source>
</evidence>
<keyword evidence="7 12" id="KW-0067">ATP-binding</keyword>
<dbReference type="Gene3D" id="3.90.650.10">
    <property type="entry name" value="PurM-like C-terminal domain"/>
    <property type="match status" value="1"/>
</dbReference>
<name>A0ABV5AF67_9BACL</name>
<evidence type="ECO:0000313" key="15">
    <source>
        <dbReference type="EMBL" id="MFB5190880.1"/>
    </source>
</evidence>
<dbReference type="InterPro" id="IPR010918">
    <property type="entry name" value="PurM-like_C_dom"/>
</dbReference>
<evidence type="ECO:0000256" key="3">
    <source>
        <dbReference type="ARBA" id="ARBA00013047"/>
    </source>
</evidence>
<dbReference type="CDD" id="cd02196">
    <property type="entry name" value="PurM"/>
    <property type="match status" value="1"/>
</dbReference>
<evidence type="ECO:0000256" key="4">
    <source>
        <dbReference type="ARBA" id="ARBA00020367"/>
    </source>
</evidence>
<dbReference type="EMBL" id="JBDXSU010000007">
    <property type="protein sequence ID" value="MFB5190880.1"/>
    <property type="molecule type" value="Genomic_DNA"/>
</dbReference>
<dbReference type="InterPro" id="IPR016188">
    <property type="entry name" value="PurM-like_N"/>
</dbReference>
<evidence type="ECO:0000259" key="13">
    <source>
        <dbReference type="Pfam" id="PF00586"/>
    </source>
</evidence>
<evidence type="ECO:0000256" key="5">
    <source>
        <dbReference type="ARBA" id="ARBA00022598"/>
    </source>
</evidence>
<dbReference type="SUPFAM" id="SSF56042">
    <property type="entry name" value="PurM C-terminal domain-like"/>
    <property type="match status" value="1"/>
</dbReference>
<feature type="domain" description="PurM-like N-terminal" evidence="13">
    <location>
        <begin position="55"/>
        <end position="160"/>
    </location>
</feature>
<proteinExistence type="inferred from homology"/>
<keyword evidence="6 12" id="KW-0547">Nucleotide-binding</keyword>
<feature type="domain" description="PurM-like C-terminal" evidence="14">
    <location>
        <begin position="173"/>
        <end position="335"/>
    </location>
</feature>
<evidence type="ECO:0000256" key="11">
    <source>
        <dbReference type="ARBA" id="ARBA00049057"/>
    </source>
</evidence>
<comment type="subcellular location">
    <subcellularLocation>
        <location evidence="12">Cytoplasm</location>
    </subcellularLocation>
</comment>
<keyword evidence="12" id="KW-0658">Purine biosynthesis</keyword>
<evidence type="ECO:0000313" key="16">
    <source>
        <dbReference type="Proteomes" id="UP001579974"/>
    </source>
</evidence>
<comment type="similarity">
    <text evidence="2 12">Belongs to the AIR synthase family.</text>
</comment>
<sequence length="341" mass="35908">MDLYKDAGVDIAAGNAAAVRYKSLAEKTKRQGVLGQIGGFASGFALDLTRYPEPVLVSGTDGVGTKLKIAFTAGKHDTIGIDCVAMCVNDILTVGAEPLYFLDYLATGKLDVDVAEAVVAGIAQGCELAGTALVGGETAEMPGMYADGEYDIAGFTVGVVNRSQMISGERVAKGDVILGLASSGVHSNGYSLVRKLVEGAGLGWTDRLPGDDLTVAERLLTPTRIYVQSILRLLASGLPVHAMAHITGGGLNENIPRVLPEGTTAVIDRQSWPQPPVFAWLLEQSGMAFEEATRVWNMGIGYVVVTSREAAPQVTQFLSDQGETVYEIGEIAAGTPDVRFK</sequence>
<evidence type="ECO:0000256" key="10">
    <source>
        <dbReference type="ARBA" id="ARBA00033093"/>
    </source>
</evidence>
<dbReference type="Pfam" id="PF00586">
    <property type="entry name" value="AIRS"/>
    <property type="match status" value="1"/>
</dbReference>
<keyword evidence="5 12" id="KW-0436">Ligase</keyword>
<keyword evidence="16" id="KW-1185">Reference proteome</keyword>
<evidence type="ECO:0000256" key="9">
    <source>
        <dbReference type="ARBA" id="ARBA00032931"/>
    </source>
</evidence>
<reference evidence="15 16" key="1">
    <citation type="journal article" date="2024" name="Int. J. Mol. Sci.">
        <title>Exploration of Alicyclobacillus spp. Genome in Search of Antibiotic Resistance.</title>
        <authorList>
            <person name="Bucka-Kolendo J."/>
            <person name="Kiousi D.E."/>
            <person name="Dekowska A."/>
            <person name="Mikolajczuk-Szczyrba A."/>
            <person name="Karadedos D.M."/>
            <person name="Michael P."/>
            <person name="Galanis A."/>
            <person name="Sokolowska B."/>
        </authorList>
    </citation>
    <scope>NUCLEOTIDE SEQUENCE [LARGE SCALE GENOMIC DNA]</scope>
    <source>
        <strain evidence="15 16">KKP 3000</strain>
    </source>
</reference>
<keyword evidence="12" id="KW-0963">Cytoplasm</keyword>
<dbReference type="Pfam" id="PF02769">
    <property type="entry name" value="AIRS_C"/>
    <property type="match status" value="1"/>
</dbReference>
<dbReference type="GO" id="GO:0004641">
    <property type="term" value="F:phosphoribosylformylglycinamidine cyclo-ligase activity"/>
    <property type="evidence" value="ECO:0007669"/>
    <property type="project" value="UniProtKB-EC"/>
</dbReference>
<dbReference type="SUPFAM" id="SSF55326">
    <property type="entry name" value="PurM N-terminal domain-like"/>
    <property type="match status" value="1"/>
</dbReference>
<evidence type="ECO:0000256" key="1">
    <source>
        <dbReference type="ARBA" id="ARBA00004686"/>
    </source>
</evidence>
<gene>
    <name evidence="12 15" type="primary">purM</name>
    <name evidence="15" type="ORF">KKP3000_004366</name>
</gene>
<comment type="pathway">
    <text evidence="1 12">Purine metabolism; IMP biosynthesis via de novo pathway; 5-amino-1-(5-phospho-D-ribosyl)imidazole from N(2)-formyl-N(1)-(5-phospho-D-ribosyl)glycinamide: step 2/2.</text>
</comment>
<dbReference type="HAMAP" id="MF_00741">
    <property type="entry name" value="AIRS"/>
    <property type="match status" value="1"/>
</dbReference>
<dbReference type="RefSeq" id="WP_275474361.1">
    <property type="nucleotide sequence ID" value="NZ_CP162940.1"/>
</dbReference>
<dbReference type="EC" id="6.3.3.1" evidence="3 12"/>
<dbReference type="Gene3D" id="3.30.1330.10">
    <property type="entry name" value="PurM-like, N-terminal domain"/>
    <property type="match status" value="1"/>
</dbReference>
<dbReference type="InterPro" id="IPR036921">
    <property type="entry name" value="PurM-like_N_sf"/>
</dbReference>
<evidence type="ECO:0000256" key="7">
    <source>
        <dbReference type="ARBA" id="ARBA00022840"/>
    </source>
</evidence>
<evidence type="ECO:0000256" key="6">
    <source>
        <dbReference type="ARBA" id="ARBA00022741"/>
    </source>
</evidence>
<dbReference type="InterPro" id="IPR004733">
    <property type="entry name" value="PurM_cligase"/>
</dbReference>
<dbReference type="NCBIfam" id="TIGR00878">
    <property type="entry name" value="purM"/>
    <property type="match status" value="1"/>
</dbReference>
<evidence type="ECO:0000256" key="2">
    <source>
        <dbReference type="ARBA" id="ARBA00010280"/>
    </source>
</evidence>
<protein>
    <recommendedName>
        <fullName evidence="4 12">Phosphoribosylformylglycinamidine cyclo-ligase</fullName>
        <ecNumber evidence="3 12">6.3.3.1</ecNumber>
    </recommendedName>
    <alternativeName>
        <fullName evidence="9 12">AIR synthase</fullName>
    </alternativeName>
    <alternativeName>
        <fullName evidence="10 12">AIRS</fullName>
    </alternativeName>
    <alternativeName>
        <fullName evidence="8 12">Phosphoribosyl-aminoimidazole synthetase</fullName>
    </alternativeName>
</protein>
<evidence type="ECO:0000259" key="14">
    <source>
        <dbReference type="Pfam" id="PF02769"/>
    </source>
</evidence>
<evidence type="ECO:0000256" key="12">
    <source>
        <dbReference type="HAMAP-Rule" id="MF_00741"/>
    </source>
</evidence>
<comment type="catalytic activity">
    <reaction evidence="11 12">
        <text>2-formamido-N(1)-(5-O-phospho-beta-D-ribosyl)acetamidine + ATP = 5-amino-1-(5-phospho-beta-D-ribosyl)imidazole + ADP + phosphate + H(+)</text>
        <dbReference type="Rhea" id="RHEA:23032"/>
        <dbReference type="ChEBI" id="CHEBI:15378"/>
        <dbReference type="ChEBI" id="CHEBI:30616"/>
        <dbReference type="ChEBI" id="CHEBI:43474"/>
        <dbReference type="ChEBI" id="CHEBI:137981"/>
        <dbReference type="ChEBI" id="CHEBI:147287"/>
        <dbReference type="ChEBI" id="CHEBI:456216"/>
        <dbReference type="EC" id="6.3.3.1"/>
    </reaction>
</comment>
<dbReference type="PANTHER" id="PTHR10520:SF12">
    <property type="entry name" value="TRIFUNCTIONAL PURINE BIOSYNTHETIC PROTEIN ADENOSINE-3"/>
    <property type="match status" value="1"/>
</dbReference>
<organism evidence="15 16">
    <name type="scientific">Alicyclobacillus fastidiosus</name>
    <dbReference type="NCBI Taxonomy" id="392011"/>
    <lineage>
        <taxon>Bacteria</taxon>
        <taxon>Bacillati</taxon>
        <taxon>Bacillota</taxon>
        <taxon>Bacilli</taxon>
        <taxon>Bacillales</taxon>
        <taxon>Alicyclobacillaceae</taxon>
        <taxon>Alicyclobacillus</taxon>
    </lineage>
</organism>
<comment type="caution">
    <text evidence="15">The sequence shown here is derived from an EMBL/GenBank/DDBJ whole genome shotgun (WGS) entry which is preliminary data.</text>
</comment>
<accession>A0ABV5AF67</accession>
<dbReference type="InterPro" id="IPR036676">
    <property type="entry name" value="PurM-like_C_sf"/>
</dbReference>